<organism evidence="1 2">
    <name type="scientific">Erythrobacter westpacificensis</name>
    <dbReference type="NCBI Taxonomy" id="1055231"/>
    <lineage>
        <taxon>Bacteria</taxon>
        <taxon>Pseudomonadati</taxon>
        <taxon>Pseudomonadota</taxon>
        <taxon>Alphaproteobacteria</taxon>
        <taxon>Sphingomonadales</taxon>
        <taxon>Erythrobacteraceae</taxon>
        <taxon>Erythrobacter/Porphyrobacter group</taxon>
        <taxon>Erythrobacter</taxon>
    </lineage>
</organism>
<evidence type="ECO:0000313" key="1">
    <source>
        <dbReference type="EMBL" id="GAA5049789.1"/>
    </source>
</evidence>
<keyword evidence="2" id="KW-1185">Reference proteome</keyword>
<proteinExistence type="predicted"/>
<reference evidence="2" key="1">
    <citation type="journal article" date="2019" name="Int. J. Syst. Evol. Microbiol.">
        <title>The Global Catalogue of Microorganisms (GCM) 10K type strain sequencing project: providing services to taxonomists for standard genome sequencing and annotation.</title>
        <authorList>
            <consortium name="The Broad Institute Genomics Platform"/>
            <consortium name="The Broad Institute Genome Sequencing Center for Infectious Disease"/>
            <person name="Wu L."/>
            <person name="Ma J."/>
        </authorList>
    </citation>
    <scope>NUCLEOTIDE SEQUENCE [LARGE SCALE GENOMIC DNA]</scope>
    <source>
        <strain evidence="2">JCM 18014</strain>
    </source>
</reference>
<accession>A0ABP9K641</accession>
<dbReference type="Gene3D" id="1.25.40.10">
    <property type="entry name" value="Tetratricopeptide repeat domain"/>
    <property type="match status" value="1"/>
</dbReference>
<protein>
    <submittedName>
        <fullName evidence="1">Uncharacterized protein</fullName>
    </submittedName>
</protein>
<dbReference type="Proteomes" id="UP001500518">
    <property type="component" value="Unassembled WGS sequence"/>
</dbReference>
<comment type="caution">
    <text evidence="1">The sequence shown here is derived from an EMBL/GenBank/DDBJ whole genome shotgun (WGS) entry which is preliminary data.</text>
</comment>
<dbReference type="InterPro" id="IPR011990">
    <property type="entry name" value="TPR-like_helical_dom_sf"/>
</dbReference>
<gene>
    <name evidence="1" type="ORF">GCM10023208_08250</name>
</gene>
<dbReference type="EMBL" id="BAABHV010000008">
    <property type="protein sequence ID" value="GAA5049789.1"/>
    <property type="molecule type" value="Genomic_DNA"/>
</dbReference>
<evidence type="ECO:0000313" key="2">
    <source>
        <dbReference type="Proteomes" id="UP001500518"/>
    </source>
</evidence>
<name>A0ABP9K641_9SPHN</name>
<sequence>MPKEPTAFGLLAMAARGDLQAQRELAHRAALEAVNPDSKADPMVCLIEAALFARMAAAHGETQDQGHFISITSMMCMLEGEDSTCAPVAEAIARLAIAADAGSDYASDMLPGLAEQMTPELMAQAKELQRQITGENQC</sequence>